<feature type="domain" description="GST C-terminal" evidence="8">
    <location>
        <begin position="93"/>
        <end position="223"/>
    </location>
</feature>
<dbReference type="PROSITE" id="PS50405">
    <property type="entry name" value="GST_CTER"/>
    <property type="match status" value="1"/>
</dbReference>
<evidence type="ECO:0000259" key="7">
    <source>
        <dbReference type="PROSITE" id="PS50404"/>
    </source>
</evidence>
<dbReference type="AlphaFoldDB" id="A0AAJ0CD13"/>
<dbReference type="RefSeq" id="XP_060288299.1">
    <property type="nucleotide sequence ID" value="XM_060426360.1"/>
</dbReference>
<evidence type="ECO:0000256" key="1">
    <source>
        <dbReference type="ARBA" id="ARBA00007409"/>
    </source>
</evidence>
<keyword evidence="10" id="KW-1185">Reference proteome</keyword>
<dbReference type="GO" id="GO:0005634">
    <property type="term" value="C:nucleus"/>
    <property type="evidence" value="ECO:0007669"/>
    <property type="project" value="UniProtKB-ARBA"/>
</dbReference>
<sequence length="223" mass="25199">MGSPIKPIKVWGKTGPNPPKVSIVLEELGVPYETVPIQLADVKKPEFTSINPNGRVPAIYDPNTDITLWESGAIVEYLIEKYDTKRQLSFAQGTPEYYHAKQWLYFQSTGQGPYFGQAAWFIRYHPEQLPSAVERYAKEVNRVSGVLDGYLAQQKEEFGAGGEGPWLVGNKLSYADLAFVPWQRAIGTILAKDQYDEDSFPHLKEWLGKLKSRQSVKKVFDEA</sequence>
<evidence type="ECO:0000313" key="10">
    <source>
        <dbReference type="Proteomes" id="UP001244011"/>
    </source>
</evidence>
<dbReference type="InterPro" id="IPR004046">
    <property type="entry name" value="GST_C"/>
</dbReference>
<dbReference type="InterPro" id="IPR036249">
    <property type="entry name" value="Thioredoxin-like_sf"/>
</dbReference>
<protein>
    <recommendedName>
        <fullName evidence="2">glutathione transferase</fullName>
        <ecNumber evidence="2">2.5.1.18</ecNumber>
    </recommendedName>
</protein>
<dbReference type="InterPro" id="IPR036282">
    <property type="entry name" value="Glutathione-S-Trfase_C_sf"/>
</dbReference>
<accession>A0AAJ0CD13</accession>
<dbReference type="InterPro" id="IPR004045">
    <property type="entry name" value="Glutathione_S-Trfase_N"/>
</dbReference>
<dbReference type="CDD" id="cd03048">
    <property type="entry name" value="GST_N_Ure2p_like"/>
    <property type="match status" value="1"/>
</dbReference>
<gene>
    <name evidence="9" type="ORF">QBC33DRAFT_520292</name>
</gene>
<evidence type="ECO:0000256" key="2">
    <source>
        <dbReference type="ARBA" id="ARBA00012452"/>
    </source>
</evidence>
<dbReference type="SFLD" id="SFLDS00019">
    <property type="entry name" value="Glutathione_Transferase_(cytos"/>
    <property type="match status" value="1"/>
</dbReference>
<dbReference type="FunFam" id="1.20.1050.130:FF:000016">
    <property type="entry name" value="Glutathione S-transferase 1"/>
    <property type="match status" value="1"/>
</dbReference>
<evidence type="ECO:0000259" key="8">
    <source>
        <dbReference type="PROSITE" id="PS50405"/>
    </source>
</evidence>
<evidence type="ECO:0000256" key="5">
    <source>
        <dbReference type="ARBA" id="ARBA00060024"/>
    </source>
</evidence>
<evidence type="ECO:0000313" key="9">
    <source>
        <dbReference type="EMBL" id="KAK1772086.1"/>
    </source>
</evidence>
<comment type="function">
    <text evidence="5">Involved in the oxidative stress response and detoxification.</text>
</comment>
<dbReference type="SFLD" id="SFLDG01151">
    <property type="entry name" value="Main.2:_Nu-like"/>
    <property type="match status" value="1"/>
</dbReference>
<keyword evidence="3" id="KW-0808">Transferase</keyword>
<evidence type="ECO:0000256" key="6">
    <source>
        <dbReference type="RuleBase" id="RU003494"/>
    </source>
</evidence>
<dbReference type="SUPFAM" id="SSF47616">
    <property type="entry name" value="GST C-terminal domain-like"/>
    <property type="match status" value="1"/>
</dbReference>
<reference evidence="9" key="1">
    <citation type="submission" date="2023-06" db="EMBL/GenBank/DDBJ databases">
        <title>Genome-scale phylogeny and comparative genomics of the fungal order Sordariales.</title>
        <authorList>
            <consortium name="Lawrence Berkeley National Laboratory"/>
            <person name="Hensen N."/>
            <person name="Bonometti L."/>
            <person name="Westerberg I."/>
            <person name="Brannstrom I.O."/>
            <person name="Guillou S."/>
            <person name="Cros-Aarteil S."/>
            <person name="Calhoun S."/>
            <person name="Haridas S."/>
            <person name="Kuo A."/>
            <person name="Mondo S."/>
            <person name="Pangilinan J."/>
            <person name="Riley R."/>
            <person name="Labutti K."/>
            <person name="Andreopoulos B."/>
            <person name="Lipzen A."/>
            <person name="Chen C."/>
            <person name="Yanf M."/>
            <person name="Daum C."/>
            <person name="Ng V."/>
            <person name="Clum A."/>
            <person name="Steindorff A."/>
            <person name="Ohm R."/>
            <person name="Martin F."/>
            <person name="Silar P."/>
            <person name="Natvig D."/>
            <person name="Lalanne C."/>
            <person name="Gautier V."/>
            <person name="Ament-Velasquez S.L."/>
            <person name="Kruys A."/>
            <person name="Hutchinson M.I."/>
            <person name="Powell A.J."/>
            <person name="Barry K."/>
            <person name="Miller A.N."/>
            <person name="Grigoriev I.V."/>
            <person name="Debuchy R."/>
            <person name="Gladieux P."/>
            <person name="Thoren M.H."/>
            <person name="Johannesson H."/>
        </authorList>
    </citation>
    <scope>NUCLEOTIDE SEQUENCE</scope>
    <source>
        <strain evidence="9">8032-3</strain>
    </source>
</reference>
<dbReference type="GeneID" id="85309547"/>
<dbReference type="PANTHER" id="PTHR44051:SF23">
    <property type="entry name" value="GLUTATHIONE S-TRANSFERASE-LIKE PROTEIN TPCF"/>
    <property type="match status" value="1"/>
</dbReference>
<dbReference type="GO" id="GO:0004364">
    <property type="term" value="F:glutathione transferase activity"/>
    <property type="evidence" value="ECO:0007669"/>
    <property type="project" value="UniProtKB-EC"/>
</dbReference>
<dbReference type="SFLD" id="SFLDG00358">
    <property type="entry name" value="Main_(cytGST)"/>
    <property type="match status" value="1"/>
</dbReference>
<dbReference type="GO" id="GO:0005737">
    <property type="term" value="C:cytoplasm"/>
    <property type="evidence" value="ECO:0007669"/>
    <property type="project" value="UniProtKB-ARBA"/>
</dbReference>
<comment type="catalytic activity">
    <reaction evidence="4">
        <text>RX + glutathione = an S-substituted glutathione + a halide anion + H(+)</text>
        <dbReference type="Rhea" id="RHEA:16437"/>
        <dbReference type="ChEBI" id="CHEBI:15378"/>
        <dbReference type="ChEBI" id="CHEBI:16042"/>
        <dbReference type="ChEBI" id="CHEBI:17792"/>
        <dbReference type="ChEBI" id="CHEBI:57925"/>
        <dbReference type="ChEBI" id="CHEBI:90779"/>
        <dbReference type="EC" id="2.5.1.18"/>
    </reaction>
</comment>
<evidence type="ECO:0000256" key="3">
    <source>
        <dbReference type="ARBA" id="ARBA00022679"/>
    </source>
</evidence>
<dbReference type="Proteomes" id="UP001244011">
    <property type="component" value="Unassembled WGS sequence"/>
</dbReference>
<dbReference type="EMBL" id="MU838997">
    <property type="protein sequence ID" value="KAK1772086.1"/>
    <property type="molecule type" value="Genomic_DNA"/>
</dbReference>
<dbReference type="SUPFAM" id="SSF52833">
    <property type="entry name" value="Thioredoxin-like"/>
    <property type="match status" value="1"/>
</dbReference>
<dbReference type="InterPro" id="IPR010987">
    <property type="entry name" value="Glutathione-S-Trfase_C-like"/>
</dbReference>
<dbReference type="EC" id="2.5.1.18" evidence="2"/>
<dbReference type="Gene3D" id="1.20.1050.130">
    <property type="match status" value="1"/>
</dbReference>
<dbReference type="PROSITE" id="PS50404">
    <property type="entry name" value="GST_NTER"/>
    <property type="match status" value="1"/>
</dbReference>
<dbReference type="Pfam" id="PF00043">
    <property type="entry name" value="GST_C"/>
    <property type="match status" value="1"/>
</dbReference>
<proteinExistence type="inferred from homology"/>
<comment type="similarity">
    <text evidence="1 6">Belongs to the GST superfamily.</text>
</comment>
<organism evidence="9 10">
    <name type="scientific">Phialemonium atrogriseum</name>
    <dbReference type="NCBI Taxonomy" id="1093897"/>
    <lineage>
        <taxon>Eukaryota</taxon>
        <taxon>Fungi</taxon>
        <taxon>Dikarya</taxon>
        <taxon>Ascomycota</taxon>
        <taxon>Pezizomycotina</taxon>
        <taxon>Sordariomycetes</taxon>
        <taxon>Sordariomycetidae</taxon>
        <taxon>Cephalothecales</taxon>
        <taxon>Cephalothecaceae</taxon>
        <taxon>Phialemonium</taxon>
    </lineage>
</organism>
<evidence type="ECO:0000256" key="4">
    <source>
        <dbReference type="ARBA" id="ARBA00047960"/>
    </source>
</evidence>
<feature type="domain" description="GST N-terminal" evidence="7">
    <location>
        <begin position="5"/>
        <end position="86"/>
    </location>
</feature>
<dbReference type="InterPro" id="IPR040079">
    <property type="entry name" value="Glutathione_S-Trfase"/>
</dbReference>
<dbReference type="Pfam" id="PF02798">
    <property type="entry name" value="GST_N"/>
    <property type="match status" value="1"/>
</dbReference>
<comment type="caution">
    <text evidence="9">The sequence shown here is derived from an EMBL/GenBank/DDBJ whole genome shotgun (WGS) entry which is preliminary data.</text>
</comment>
<name>A0AAJ0CD13_9PEZI</name>
<dbReference type="PANTHER" id="PTHR44051">
    <property type="entry name" value="GLUTATHIONE S-TRANSFERASE-RELATED"/>
    <property type="match status" value="1"/>
</dbReference>